<feature type="domain" description="Cadherin" evidence="14">
    <location>
        <begin position="205"/>
        <end position="309"/>
    </location>
</feature>
<dbReference type="EMBL" id="JAATIS010009265">
    <property type="protein sequence ID" value="KAG2455364.1"/>
    <property type="molecule type" value="Genomic_DNA"/>
</dbReference>
<feature type="transmembrane region" description="Helical" evidence="13">
    <location>
        <begin position="651"/>
        <end position="674"/>
    </location>
</feature>
<dbReference type="PRINTS" id="PR00205">
    <property type="entry name" value="CADHERIN"/>
</dbReference>
<dbReference type="InterPro" id="IPR020894">
    <property type="entry name" value="Cadherin_CS"/>
</dbReference>
<dbReference type="FunFam" id="2.60.40.60:FF:000004">
    <property type="entry name" value="Protocadherin 1 gamma 2"/>
    <property type="match status" value="3"/>
</dbReference>
<feature type="domain" description="Cadherin" evidence="14">
    <location>
        <begin position="539"/>
        <end position="636"/>
    </location>
</feature>
<evidence type="ECO:0000256" key="6">
    <source>
        <dbReference type="ARBA" id="ARBA00022737"/>
    </source>
</evidence>
<dbReference type="PROSITE" id="PS50268">
    <property type="entry name" value="CADHERIN_2"/>
    <property type="match status" value="17"/>
</dbReference>
<dbReference type="GO" id="GO:0007156">
    <property type="term" value="P:homophilic cell adhesion via plasma membrane adhesion molecules"/>
    <property type="evidence" value="ECO:0007669"/>
    <property type="project" value="InterPro"/>
</dbReference>
<feature type="domain" description="Cadherin" evidence="14">
    <location>
        <begin position="1007"/>
        <end position="1111"/>
    </location>
</feature>
<dbReference type="GO" id="GO:0005509">
    <property type="term" value="F:calcium ion binding"/>
    <property type="evidence" value="ECO:0007669"/>
    <property type="project" value="UniProtKB-UniRule"/>
</dbReference>
<evidence type="ECO:0000256" key="3">
    <source>
        <dbReference type="ARBA" id="ARBA00022475"/>
    </source>
</evidence>
<dbReference type="InterPro" id="IPR032455">
    <property type="entry name" value="Cadherin_C"/>
</dbReference>
<dbReference type="PANTHER" id="PTHR24028">
    <property type="entry name" value="CADHERIN-87A"/>
    <property type="match status" value="1"/>
</dbReference>
<dbReference type="FunFam" id="2.60.40.60:FF:000001">
    <property type="entry name" value="Protocadherin alpha 2"/>
    <property type="match status" value="3"/>
</dbReference>
<keyword evidence="9 13" id="KW-1133">Transmembrane helix</keyword>
<feature type="domain" description="Cadherin" evidence="14">
    <location>
        <begin position="1597"/>
        <end position="1705"/>
    </location>
</feature>
<dbReference type="Gene3D" id="2.60.40.60">
    <property type="entry name" value="Cadherins"/>
    <property type="match status" value="17"/>
</dbReference>
<dbReference type="Pfam" id="PF08266">
    <property type="entry name" value="Cadherin_2"/>
    <property type="match status" value="2"/>
</dbReference>
<proteinExistence type="predicted"/>
<evidence type="ECO:0000256" key="7">
    <source>
        <dbReference type="ARBA" id="ARBA00022837"/>
    </source>
</evidence>
<feature type="non-terminal residue" evidence="15">
    <location>
        <position position="1"/>
    </location>
</feature>
<evidence type="ECO:0000256" key="4">
    <source>
        <dbReference type="ARBA" id="ARBA00022692"/>
    </source>
</evidence>
<sequence>MITGSLVGNVAKDLGLDIKRLKTGSARIFTEGGPEYLELNINKGTLVVKERIDREQLCAQITLCALNLRIVLENPIEFYQVTVEIVDVNDNDPIFPNKNIKLEISELSMPGARFSLLSATDSDAGLNALLSYTLTATENFNLKIRKQSDGSSLIDLLLVKHLDREKQEEHILLLTALDGGNPPRSATAEIEIVVLDANDNVPVFTQEVYKTAIVENTLKGSVLVAVSASDADKEIYGRITYSVTHVTNNGGDLFEINTNSGEIKLTGPLDYEIFKMYEITVQAKDPGGHSDSCKVIVDVTDANDNIPFISVMSVSSEVPESSGPGTVVAVVTVQDKDSGKNGQVTCLIAENIPFKLKSSVKNLYSLETDSFLDREVTSQYNISIFAQDGGEPSLSSSLTITLEITDVNDNPPQFEKQHYTAYITENNSPGISFFSLQANDGDSGINSRISYFIEQSPLQNISVSSYISINSEEGTLYAVRSFDYEQVKRFQVSVIAKDGGYPPFTASTIIDVFVQDQNDNAPQILFPVQNKASPGPEMLPRTADVGYLVTKVVAVDKDSGQNAWLSYKLVKSTDLSLFKLGPHNGELRTIREVTEKDSTRQTLVISVEDNGQPVQSTTVTVNVAVTDSFPQALAEFNELSQEASTEGDLKFYLVLALAIVSFLFLVCIVILITFKIYSWKQSRLFKACSNGNLPVIPYYPPRYADVDGTGTLRHIYNYEVCLTTDSGRSDFKYIKPVLHSEVQSELSGLETMPLNQKTDLINNESLQAFLKYGHNGHWLEHRGPPCFWYLSLGDIRYSIPEEMSAGSFIGNIATDLGVDIKRLKTGKARIYNEGDADYIELNVHKGVLTVKDRIDREQLCAQISPCILNFQLILENPMELHRVIVEITDVNDNDPRFPSNNVKLEIQESSVAGARFLLPSAVDPDSGINSIQTYSLSSTDHFNLKMRTNADGNTIVELLLKTPIDREKQEEHVLLLTALDGGDPRRSGTVEVHIIVLDANDNVPVFTQELYKATVGENSPIGASLIRVSATDADKGPFGRVTYFFNHVTDVTKNLFEIDPESGEIKVIGQIDYENKKMYELTVQAKDHGGHVNSSKVVIEITDVNDNNPSIILMSVSSQIPEDSSPGTVIAIFKVQDKDSGKNGDAHCSIEESIPFRLKSSLNNFYTLETDGFLDREKTPQYNITINVKDSGYPPLSASHTLTLDINDVNDNPPKFEKEHYTAYIMENNSPGSSFFVLQATDLDLGSNGKIAYYVQETRVQNSSVSSYVSVNSDDGVLYAVRSFDYEQTTQFQVSVIAKDGGSPPLSATAVIDVFVQDQNDNAPRILYPVQSKGSLVAEMVPRSADVGYLVTKVIAVDQDSGQNAWLSYKIMKPTDPTLFEIGLQNGEVRTLRQVTDKDSLKQRLTISVEDSGRPSLSATVLVNVAVTDGLHQALLELNDLSQGAEADDNITFYLILALVIISFLFITFIIILVSVKLYTWRRSKLYNKCAGGNLPFIPYYPPHYADAVGTGTLRHVYNYEVCMTTDSGKSEFKFIRPTNGTLVRVDPSGTETIPHTTSKNAIDEEDFKQLILENPMELHRVIVEITDVNDNDPRFPSNNVQLEIQESSVAGARFLLPSAVDPDSGINSIQTYSLSSTDHFNLKMRTNADGNTIVELLLKTSLDREKQEEHVLLLTALDGGDPRRSGTVEVHIIVLDANDNAPVFTQELYKATVGENSPIGASLIRVTATDADKGLYGKVTYHFNHVTDVTKNLFAIDPESGEIKVIGQIDYENEKMYELTVQAKDHGGHVNSSKVVIEITDVNDNNPSIILMSVSSQIPEDSSPGTVIAIFKVQDKDSGKNGEAHCSIEESIPFRLKSSLNNFYTLETDGFLDREKTPQYNITINVKDSGYPPLSASHTLTLDINDVNDNPPKFEKEHYTAYIMENNSPGSSFFVLQATDLDLGSNGKIAYYVQETRVQNSSVSSYVSINSDDGVLYAVRSFDYEQTTQFQVSVIAKDGGSPPLSATAVIDVFVQDQNDNAPRILYPVQSKGSLVAEMVPRSADVGYLVTKVIAVDQDSGQNAWLSYKFMKPTDPTLFEIGLQNGEVRTLRQVTDKDSLKQRLTISVEDSGRPSLSATVLVNVAVTDGLHQALLELNDLSQGAEADDNITFYLILALVIISFLFITFIIILVSVKLYTWRRSKLYNKCAGGNLPVIPYYPPHYADAVGTGTLRHVYNYEVCMTTDSGKSEFKFIRPTNGTLVRVDPSGTETIPHTTSKNAIDEEDFKQGDVKGILPMNNSVCLQISIQTLLMCTSYLVEQAAHLHSNPETLNMYKKL</sequence>
<feature type="domain" description="Cadherin" evidence="14">
    <location>
        <begin position="36"/>
        <end position="95"/>
    </location>
</feature>
<protein>
    <submittedName>
        <fullName evidence="15">PCDG5 protein</fullName>
    </submittedName>
</protein>
<dbReference type="PANTHER" id="PTHR24028:SF296">
    <property type="entry name" value="PROTOCADHERIN 1 GAMMA 11 PRECURSOR-RELATED"/>
    <property type="match status" value="1"/>
</dbReference>
<feature type="transmembrane region" description="Helical" evidence="13">
    <location>
        <begin position="2150"/>
        <end position="2175"/>
    </location>
</feature>
<feature type="transmembrane region" description="Helical" evidence="13">
    <location>
        <begin position="1451"/>
        <end position="1476"/>
    </location>
</feature>
<feature type="domain" description="Cadherin" evidence="14">
    <location>
        <begin position="1706"/>
        <end position="1810"/>
    </location>
</feature>
<feature type="domain" description="Cadherin" evidence="14">
    <location>
        <begin position="798"/>
        <end position="897"/>
    </location>
</feature>
<feature type="domain" description="Cadherin" evidence="14">
    <location>
        <begin position="1916"/>
        <end position="2025"/>
    </location>
</feature>
<feature type="domain" description="Cadherin" evidence="14">
    <location>
        <begin position="415"/>
        <end position="524"/>
    </location>
</feature>
<name>A0A8X7WTK0_POLSE</name>
<keyword evidence="3" id="KW-1003">Cell membrane</keyword>
<evidence type="ECO:0000256" key="2">
    <source>
        <dbReference type="ARBA" id="ARBA00004251"/>
    </source>
</evidence>
<feature type="domain" description="Cadherin" evidence="14">
    <location>
        <begin position="96"/>
        <end position="204"/>
    </location>
</feature>
<organism evidence="15 16">
    <name type="scientific">Polypterus senegalus</name>
    <name type="common">Senegal bichir</name>
    <dbReference type="NCBI Taxonomy" id="55291"/>
    <lineage>
        <taxon>Eukaryota</taxon>
        <taxon>Metazoa</taxon>
        <taxon>Chordata</taxon>
        <taxon>Craniata</taxon>
        <taxon>Vertebrata</taxon>
        <taxon>Euteleostomi</taxon>
        <taxon>Actinopterygii</taxon>
        <taxon>Polypteriformes</taxon>
        <taxon>Polypteridae</taxon>
        <taxon>Polypterus</taxon>
    </lineage>
</organism>
<dbReference type="Pfam" id="PF00028">
    <property type="entry name" value="Cadherin"/>
    <property type="match status" value="15"/>
</dbReference>
<dbReference type="InterPro" id="IPR015919">
    <property type="entry name" value="Cadherin-like_sf"/>
</dbReference>
<keyword evidence="8" id="KW-0130">Cell adhesion</keyword>
<feature type="domain" description="Cadherin" evidence="14">
    <location>
        <begin position="310"/>
        <end position="414"/>
    </location>
</feature>
<feature type="non-terminal residue" evidence="15">
    <location>
        <position position="2318"/>
    </location>
</feature>
<keyword evidence="4 13" id="KW-0812">Transmembrane</keyword>
<dbReference type="Proteomes" id="UP000886611">
    <property type="component" value="Unassembled WGS sequence"/>
</dbReference>
<dbReference type="PROSITE" id="PS00232">
    <property type="entry name" value="CADHERIN_1"/>
    <property type="match status" value="9"/>
</dbReference>
<dbReference type="FunFam" id="2.60.40.60:FF:000002">
    <property type="entry name" value="Protocadherin alpha 2"/>
    <property type="match status" value="3"/>
</dbReference>
<dbReference type="FunFam" id="2.60.40.60:FF:000006">
    <property type="entry name" value="Protocadherin alpha 2"/>
    <property type="match status" value="2"/>
</dbReference>
<keyword evidence="7 12" id="KW-0106">Calcium</keyword>
<dbReference type="FunFam" id="2.60.40.60:FF:000129">
    <property type="entry name" value="protocadherin alpha-C2 isoform X1"/>
    <property type="match status" value="3"/>
</dbReference>
<evidence type="ECO:0000256" key="8">
    <source>
        <dbReference type="ARBA" id="ARBA00022889"/>
    </source>
</evidence>
<evidence type="ECO:0000256" key="11">
    <source>
        <dbReference type="ARBA" id="ARBA00023180"/>
    </source>
</evidence>
<gene>
    <name evidence="15" type="primary">Pcdhga5_1</name>
    <name evidence="15" type="ORF">GTO96_0006983</name>
</gene>
<keyword evidence="10 13" id="KW-0472">Membrane</keyword>
<evidence type="ECO:0000313" key="16">
    <source>
        <dbReference type="Proteomes" id="UP000886611"/>
    </source>
</evidence>
<dbReference type="GO" id="GO:0005886">
    <property type="term" value="C:plasma membrane"/>
    <property type="evidence" value="ECO:0007669"/>
    <property type="project" value="UniProtKB-SubCell"/>
</dbReference>
<comment type="subcellular location">
    <subcellularLocation>
        <location evidence="2">Cell membrane</location>
        <topology evidence="2">Single-pass type I membrane protein</topology>
    </subcellularLocation>
</comment>
<comment type="caution">
    <text evidence="15">The sequence shown here is derived from an EMBL/GenBank/DDBJ whole genome shotgun (WGS) entry which is preliminary data.</text>
</comment>
<feature type="domain" description="Cadherin" evidence="14">
    <location>
        <begin position="1341"/>
        <end position="1429"/>
    </location>
</feature>
<keyword evidence="6" id="KW-0677">Repeat</keyword>
<reference evidence="15 16" key="1">
    <citation type="journal article" date="2021" name="Cell">
        <title>Tracing the genetic footprints of vertebrate landing in non-teleost ray-finned fishes.</title>
        <authorList>
            <person name="Bi X."/>
            <person name="Wang K."/>
            <person name="Yang L."/>
            <person name="Pan H."/>
            <person name="Jiang H."/>
            <person name="Wei Q."/>
            <person name="Fang M."/>
            <person name="Yu H."/>
            <person name="Zhu C."/>
            <person name="Cai Y."/>
            <person name="He Y."/>
            <person name="Gan X."/>
            <person name="Zeng H."/>
            <person name="Yu D."/>
            <person name="Zhu Y."/>
            <person name="Jiang H."/>
            <person name="Qiu Q."/>
            <person name="Yang H."/>
            <person name="Zhang Y.E."/>
            <person name="Wang W."/>
            <person name="Zhu M."/>
            <person name="He S."/>
            <person name="Zhang G."/>
        </authorList>
    </citation>
    <scope>NUCLEOTIDE SEQUENCE [LARGE SCALE GENOMIC DNA]</scope>
    <source>
        <strain evidence="15">Bchr_013</strain>
    </source>
</reference>
<keyword evidence="5" id="KW-0732">Signal</keyword>
<feature type="domain" description="Cadherin" evidence="14">
    <location>
        <begin position="1811"/>
        <end position="1915"/>
    </location>
</feature>
<evidence type="ECO:0000256" key="5">
    <source>
        <dbReference type="ARBA" id="ARBA00022729"/>
    </source>
</evidence>
<dbReference type="FunFam" id="2.60.40.60:FF:000007">
    <property type="entry name" value="Protocadherin alpha 2"/>
    <property type="match status" value="3"/>
</dbReference>
<feature type="domain" description="Cadherin" evidence="14">
    <location>
        <begin position="898"/>
        <end position="1006"/>
    </location>
</feature>
<feature type="domain" description="Cadherin" evidence="14">
    <location>
        <begin position="1217"/>
        <end position="1326"/>
    </location>
</feature>
<evidence type="ECO:0000259" key="14">
    <source>
        <dbReference type="PROSITE" id="PS50268"/>
    </source>
</evidence>
<keyword evidence="11" id="KW-0325">Glycoprotein</keyword>
<feature type="domain" description="Cadherin" evidence="14">
    <location>
        <begin position="2040"/>
        <end position="2128"/>
    </location>
</feature>
<dbReference type="SMART" id="SM00112">
    <property type="entry name" value="CA"/>
    <property type="match status" value="16"/>
</dbReference>
<dbReference type="InterPro" id="IPR002126">
    <property type="entry name" value="Cadherin-like_dom"/>
</dbReference>
<dbReference type="CDD" id="cd11304">
    <property type="entry name" value="Cadherin_repeat"/>
    <property type="match status" value="17"/>
</dbReference>
<feature type="domain" description="Cadherin" evidence="14">
    <location>
        <begin position="1112"/>
        <end position="1216"/>
    </location>
</feature>
<dbReference type="Pfam" id="PF16492">
    <property type="entry name" value="Cadherin_C_2"/>
    <property type="match status" value="3"/>
</dbReference>
<dbReference type="InterPro" id="IPR013164">
    <property type="entry name" value="Cadherin_N"/>
</dbReference>
<dbReference type="SUPFAM" id="SSF49313">
    <property type="entry name" value="Cadherin-like"/>
    <property type="match status" value="16"/>
</dbReference>
<dbReference type="InterPro" id="IPR050174">
    <property type="entry name" value="Protocadherin/Cadherin-CA"/>
</dbReference>
<evidence type="ECO:0000256" key="10">
    <source>
        <dbReference type="ARBA" id="ARBA00023136"/>
    </source>
</evidence>
<keyword evidence="16" id="KW-1185">Reference proteome</keyword>
<evidence type="ECO:0000256" key="9">
    <source>
        <dbReference type="ARBA" id="ARBA00022989"/>
    </source>
</evidence>
<comment type="function">
    <text evidence="1">Potential calcium-dependent cell-adhesion protein. May be involved in the establishment and maintenance of specific neuronal connections in the brain.</text>
</comment>
<accession>A0A8X7WTK0</accession>
<evidence type="ECO:0000256" key="1">
    <source>
        <dbReference type="ARBA" id="ARBA00003436"/>
    </source>
</evidence>
<evidence type="ECO:0000313" key="15">
    <source>
        <dbReference type="EMBL" id="KAG2455364.1"/>
    </source>
</evidence>
<evidence type="ECO:0000256" key="12">
    <source>
        <dbReference type="PROSITE-ProRule" id="PRU00043"/>
    </source>
</evidence>
<evidence type="ECO:0000256" key="13">
    <source>
        <dbReference type="SAM" id="Phobius"/>
    </source>
</evidence>